<feature type="domain" description="Biotin carboxylation" evidence="11">
    <location>
        <begin position="672"/>
        <end position="1116"/>
    </location>
</feature>
<keyword evidence="4" id="KW-0378">Hydrolase</keyword>
<dbReference type="InterPro" id="IPR053844">
    <property type="entry name" value="AH_C"/>
</dbReference>
<dbReference type="SMART" id="SM00878">
    <property type="entry name" value="Biotin_carb_C"/>
    <property type="match status" value="1"/>
</dbReference>
<dbReference type="InterPro" id="IPR003778">
    <property type="entry name" value="CT_A_B"/>
</dbReference>
<dbReference type="Pfam" id="PF02786">
    <property type="entry name" value="CPSase_L_D2"/>
    <property type="match status" value="1"/>
</dbReference>
<dbReference type="NCBIfam" id="TIGR02713">
    <property type="entry name" value="allophanate_hyd"/>
    <property type="match status" value="1"/>
</dbReference>
<dbReference type="InterPro" id="IPR036928">
    <property type="entry name" value="AS_sf"/>
</dbReference>
<dbReference type="InterPro" id="IPR016185">
    <property type="entry name" value="PreATP-grasp_dom_sf"/>
</dbReference>
<dbReference type="PROSITE" id="PS50968">
    <property type="entry name" value="BIOTINYL_LIPOYL"/>
    <property type="match status" value="1"/>
</dbReference>
<dbReference type="OrthoDB" id="167809at2759"/>
<feature type="region of interest" description="Disordered" evidence="8">
    <location>
        <begin position="1"/>
        <end position="20"/>
    </location>
</feature>
<dbReference type="InterPro" id="IPR005481">
    <property type="entry name" value="BC-like_N"/>
</dbReference>
<evidence type="ECO:0000256" key="2">
    <source>
        <dbReference type="ARBA" id="ARBA00022598"/>
    </source>
</evidence>
<dbReference type="InterPro" id="IPR029000">
    <property type="entry name" value="Cyclophilin-like_dom_sf"/>
</dbReference>
<comment type="cofactor">
    <cofactor evidence="1">
        <name>biotin</name>
        <dbReference type="ChEBI" id="CHEBI:57586"/>
    </cofactor>
</comment>
<evidence type="ECO:0008006" key="14">
    <source>
        <dbReference type="Google" id="ProtNLM"/>
    </source>
</evidence>
<dbReference type="CDD" id="cd06850">
    <property type="entry name" value="biotinyl_domain"/>
    <property type="match status" value="1"/>
</dbReference>
<dbReference type="SUPFAM" id="SSF51230">
    <property type="entry name" value="Single hybrid motif"/>
    <property type="match status" value="1"/>
</dbReference>
<dbReference type="PROSITE" id="PS50975">
    <property type="entry name" value="ATP_GRASP"/>
    <property type="match status" value="1"/>
</dbReference>
<dbReference type="SUPFAM" id="SSF51246">
    <property type="entry name" value="Rudiment single hybrid motif"/>
    <property type="match status" value="1"/>
</dbReference>
<evidence type="ECO:0000313" key="13">
    <source>
        <dbReference type="Proteomes" id="UP000622797"/>
    </source>
</evidence>
<evidence type="ECO:0000259" key="10">
    <source>
        <dbReference type="PROSITE" id="PS50975"/>
    </source>
</evidence>
<dbReference type="Gene3D" id="3.90.1300.10">
    <property type="entry name" value="Amidase signature (AS) domain"/>
    <property type="match status" value="1"/>
</dbReference>
<dbReference type="Gene3D" id="3.10.490.10">
    <property type="entry name" value="Gamma-glutamyl cyclotransferase-like"/>
    <property type="match status" value="1"/>
</dbReference>
<dbReference type="InterPro" id="IPR011053">
    <property type="entry name" value="Single_hybrid_motif"/>
</dbReference>
<dbReference type="PANTHER" id="PTHR18866:SF128">
    <property type="entry name" value="UREA AMIDOLYASE"/>
    <property type="match status" value="1"/>
</dbReference>
<dbReference type="Pfam" id="PF02785">
    <property type="entry name" value="Biotin_carb_C"/>
    <property type="match status" value="1"/>
</dbReference>
<dbReference type="InterPro" id="IPR005479">
    <property type="entry name" value="CPAse_ATP-bd"/>
</dbReference>
<dbReference type="GO" id="GO:0046872">
    <property type="term" value="F:metal ion binding"/>
    <property type="evidence" value="ECO:0007669"/>
    <property type="project" value="InterPro"/>
</dbReference>
<organism evidence="12 13">
    <name type="scientific">Fusarium sarcochroum</name>
    <dbReference type="NCBI Taxonomy" id="1208366"/>
    <lineage>
        <taxon>Eukaryota</taxon>
        <taxon>Fungi</taxon>
        <taxon>Dikarya</taxon>
        <taxon>Ascomycota</taxon>
        <taxon>Pezizomycotina</taxon>
        <taxon>Sordariomycetes</taxon>
        <taxon>Hypocreomycetidae</taxon>
        <taxon>Hypocreales</taxon>
        <taxon>Nectriaceae</taxon>
        <taxon>Fusarium</taxon>
        <taxon>Fusarium lateritium species complex</taxon>
    </lineage>
</organism>
<dbReference type="PROSITE" id="PS00867">
    <property type="entry name" value="CPSASE_2"/>
    <property type="match status" value="1"/>
</dbReference>
<dbReference type="NCBIfam" id="TIGR02712">
    <property type="entry name" value="urea_carbox"/>
    <property type="match status" value="1"/>
</dbReference>
<dbReference type="InterPro" id="IPR014084">
    <property type="entry name" value="Urea_COase"/>
</dbReference>
<dbReference type="Pfam" id="PF02626">
    <property type="entry name" value="CT_A_B"/>
    <property type="match status" value="1"/>
</dbReference>
<dbReference type="Gene3D" id="3.30.470.20">
    <property type="entry name" value="ATP-grasp fold, B domain"/>
    <property type="match status" value="1"/>
</dbReference>
<dbReference type="SMART" id="SM00797">
    <property type="entry name" value="AHS2"/>
    <property type="match status" value="1"/>
</dbReference>
<keyword evidence="13" id="KW-1185">Reference proteome</keyword>
<keyword evidence="3 7" id="KW-0547">Nucleotide-binding</keyword>
<feature type="domain" description="ATP-grasp" evidence="10">
    <location>
        <begin position="791"/>
        <end position="989"/>
    </location>
</feature>
<dbReference type="SMART" id="SM00796">
    <property type="entry name" value="AHS1"/>
    <property type="match status" value="1"/>
</dbReference>
<dbReference type="GO" id="GO:0005524">
    <property type="term" value="F:ATP binding"/>
    <property type="evidence" value="ECO:0007669"/>
    <property type="project" value="UniProtKB-UniRule"/>
</dbReference>
<evidence type="ECO:0000256" key="1">
    <source>
        <dbReference type="ARBA" id="ARBA00001953"/>
    </source>
</evidence>
<dbReference type="Gene3D" id="3.30.1360.40">
    <property type="match status" value="1"/>
</dbReference>
<protein>
    <recommendedName>
        <fullName evidence="14">Urea amidolyase</fullName>
    </recommendedName>
</protein>
<dbReference type="SUPFAM" id="SSF75304">
    <property type="entry name" value="Amidase signature (AS) enzymes"/>
    <property type="match status" value="1"/>
</dbReference>
<keyword evidence="2" id="KW-0436">Ligase</keyword>
<dbReference type="PROSITE" id="PS50979">
    <property type="entry name" value="BC"/>
    <property type="match status" value="1"/>
</dbReference>
<evidence type="ECO:0000256" key="7">
    <source>
        <dbReference type="PROSITE-ProRule" id="PRU00409"/>
    </source>
</evidence>
<dbReference type="PANTHER" id="PTHR18866">
    <property type="entry name" value="CARBOXYLASE:PYRUVATE/ACETYL-COA/PROPIONYL-COA CARBOXYLASE"/>
    <property type="match status" value="1"/>
</dbReference>
<evidence type="ECO:0000313" key="12">
    <source>
        <dbReference type="EMBL" id="KAF4970130.1"/>
    </source>
</evidence>
<gene>
    <name evidence="12" type="ORF">FSARC_2727</name>
</gene>
<keyword evidence="6" id="KW-0092">Biotin</keyword>
<dbReference type="Gene3D" id="2.40.100.10">
    <property type="entry name" value="Cyclophilin-like"/>
    <property type="match status" value="2"/>
</dbReference>
<feature type="compositionally biased region" description="Basic and acidic residues" evidence="8">
    <location>
        <begin position="250"/>
        <end position="261"/>
    </location>
</feature>
<evidence type="ECO:0000256" key="3">
    <source>
        <dbReference type="ARBA" id="ARBA00022741"/>
    </source>
</evidence>
<dbReference type="Pfam" id="PF21986">
    <property type="entry name" value="AH_C"/>
    <property type="match status" value="1"/>
</dbReference>
<sequence length="1865" mass="201971">MTKLKRVTNGSQNGTLEGGNMPFPLTLSQWKASQVAGGGLERLNALVDAEKAANSTTQAWISLATPEQIKAQWTTLQTLDPDATSLPLYGIPFAAKDNINAQGFVTTAACPTFNSQPAASDATVIARLKAAGAVLIGKTNLDQFATGLVGTRSPYGAVPNSFDPTRVSGGSSSGSAVVVARGVVPFSLGTDTAGSGRVPAGLNNIVGLKPTRGALSTHGVLPACKTLDCVSIFSLTVADAETVLSVAEGHDTRDAYSRTRPDPSGTHTDEFGGSAKLTKPSLAICASPEWFGRDDHYPAYEKALVKATALGWVLVPVDFDLLFQLARLLYNGPWVAERYEAIREFIEKSSSEEMDPIVRKIIIRAQSLSAADVFAGEYFRQELTRQIEQAFAPFDGLLVPTSPTFPTLEQVSKSPVEENSILGTYTNFVNFLDWSALSIPADFRSDGLPFGITLVSTRWQEPSLLCWARDWFGDEKRMLGATGVKAHEPPTLALSPSLNHILIAVVGAHLSGFPLNKDVVSRGGKLMKRTSTSPFYRLYSFNTTSGPKESGLGRVAANQTGAEIEVEVWKLPIFSLDSFISTISPPLAIGSIELIDGSWVQGFVCEPEPHGLDGAMDGCGNTGHCNTTGNMMRFMMEPSMMTQIINSEHRYTQPSSTSTASQYVAHDPKPPLPKAVLVANRGEIAVRIIETIHKMGLRAIAVCSRIDADAAKVYKADILVPLRGSSVSETYLDMKQILEIGKRHSANAIIPGYGFLSENAKFATVVEESGIIWVGPTPQQMTDLGLKHRAREIAAKAGVPIVPGCDSLLTSLDEAIKEGKRIGFPLMLKSTAGGGGIGLSHCLDVESLAATFESVQRQAKANFGNGGVFLERFVQRARHVEVQILGDGTGRVISAGDRDCSLQRRHQKVIEESPAIMVPETVREEMRAAALRLASSVKYRNVGTVEFIYDIDTKEFYFLEVNTRLQVEHPVTESVTGLDLVECMLNIANGEATQLFETTPQVTGASIEVRVYAESPIQNFRPCAGRITTLEFPSTLRVDTWIKTGTEITTSYDPLLAKLIASGSSREEAIENMFSGLSATRIEGVQTNLEYLRQIVASSMFKSGEYTTKSLDAFRIKSSFFEVLEPGDLTTVQDYPGRTGYWNIGVPPGGPMDSYSFRLANRLVNNPSDSAGLECTSKGPSLRFRCDAIVAVLGGVALVAIDGVPVSQNQAIGIKEGQTLIIGAVEHGHRVYLAVQGGIQVPVVMGSRATFELGKFGGFRGRKLQQGDILAIEPSSHTFVGEPSQVASPVRMKGHRKASWTIRVVPGPHGAPDYFTPESVKSLYLGKWKVHHNSNRLGVRLTGPQPEWSRESGGEAGLHPSNIHDAPYSIGSVSFTGDEAVVLCCDGPSLGGFVVFCVIASVDMWMMGQVRPGDTIRFSPINLGVAIELGKQLDHAIESLSLLPKSEKITTDEGILRKQLESISAAVGTIEHDGQKITVRQAGDRAFLLEFGDASAFSIRQSFGIFAFSEQHQIKPIPGVEELTPGVFSLHVMYTRGLSPSIMMAHLVEHVKSYKVPSQIPSRKIRLPIALDDSVSRTAIKRYAATIRGDAPWLPSNIEFLKQLNGIGSLTSILEGGEFLVLGLGDVFMGSPCAIPLDPRRRLFGTKYNPSRSFTPRSTVGIGGQYMCIYATDSPGGYQLVGRTIEIWDSDLVYTESAKAWLFRSFDRISFYPVEELELDDTPKSKLIQITDDVLDLADYEAWLEANKESIAHVASHREKSIANAPFADELLRPYQVKPNTNGHAHGLDRLSLSGEWITAAMPGRCYKVVVKEGTSVKKDEVLLCIESSKMEVEIRSPVGGKCLSVLVQEGNLVDADDTLVVIEK</sequence>
<dbReference type="SUPFAM" id="SSF56059">
    <property type="entry name" value="Glutathione synthetase ATP-binding domain-like"/>
    <property type="match status" value="1"/>
</dbReference>
<dbReference type="EMBL" id="JABEXW010000135">
    <property type="protein sequence ID" value="KAF4970130.1"/>
    <property type="molecule type" value="Genomic_DNA"/>
</dbReference>
<dbReference type="InterPro" id="IPR011054">
    <property type="entry name" value="Rudment_hybrid_motif"/>
</dbReference>
<dbReference type="NCBIfam" id="TIGR00724">
    <property type="entry name" value="urea_amlyse_rel"/>
    <property type="match status" value="1"/>
</dbReference>
<evidence type="ECO:0000256" key="4">
    <source>
        <dbReference type="ARBA" id="ARBA00022801"/>
    </source>
</evidence>
<dbReference type="InterPro" id="IPR014085">
    <property type="entry name" value="Allophanate_hydrolase"/>
</dbReference>
<dbReference type="InterPro" id="IPR011764">
    <property type="entry name" value="Biotin_carboxylation_dom"/>
</dbReference>
<accession>A0A8H4XD94</accession>
<dbReference type="InterPro" id="IPR003833">
    <property type="entry name" value="CT_C_D"/>
</dbReference>
<dbReference type="GO" id="GO:0004847">
    <property type="term" value="F:urea carboxylase activity"/>
    <property type="evidence" value="ECO:0007669"/>
    <property type="project" value="TreeGrafter"/>
</dbReference>
<dbReference type="Pfam" id="PF00364">
    <property type="entry name" value="Biotin_lipoyl"/>
    <property type="match status" value="1"/>
</dbReference>
<dbReference type="PROSITE" id="PS00866">
    <property type="entry name" value="CPSASE_1"/>
    <property type="match status" value="1"/>
</dbReference>
<name>A0A8H4XD94_9HYPO</name>
<dbReference type="SUPFAM" id="SSF160467">
    <property type="entry name" value="PH0987 N-terminal domain-like"/>
    <property type="match status" value="1"/>
</dbReference>
<dbReference type="GO" id="GO:0016787">
    <property type="term" value="F:hydrolase activity"/>
    <property type="evidence" value="ECO:0007669"/>
    <property type="project" value="UniProtKB-KW"/>
</dbReference>
<dbReference type="InterPro" id="IPR011761">
    <property type="entry name" value="ATP-grasp"/>
</dbReference>
<dbReference type="InterPro" id="IPR023631">
    <property type="entry name" value="Amidase_dom"/>
</dbReference>
<dbReference type="NCBIfam" id="NF006043">
    <property type="entry name" value="PRK08186.1"/>
    <property type="match status" value="1"/>
</dbReference>
<feature type="region of interest" description="Disordered" evidence="8">
    <location>
        <begin position="250"/>
        <end position="274"/>
    </location>
</feature>
<dbReference type="SUPFAM" id="SSF50891">
    <property type="entry name" value="Cyclophilin-like"/>
    <property type="match status" value="2"/>
</dbReference>
<evidence type="ECO:0000256" key="5">
    <source>
        <dbReference type="ARBA" id="ARBA00022840"/>
    </source>
</evidence>
<proteinExistence type="predicted"/>
<dbReference type="Pfam" id="PF02682">
    <property type="entry name" value="CT_C_D"/>
    <property type="match status" value="1"/>
</dbReference>
<dbReference type="InterPro" id="IPR000089">
    <property type="entry name" value="Biotin_lipoyl"/>
</dbReference>
<evidence type="ECO:0000256" key="8">
    <source>
        <dbReference type="SAM" id="MobiDB-lite"/>
    </source>
</evidence>
<dbReference type="SUPFAM" id="SSF52440">
    <property type="entry name" value="PreATP-grasp domain"/>
    <property type="match status" value="1"/>
</dbReference>
<dbReference type="Gene3D" id="2.40.50.100">
    <property type="match status" value="1"/>
</dbReference>
<dbReference type="InterPro" id="IPR050856">
    <property type="entry name" value="Biotin_carboxylase_complex"/>
</dbReference>
<evidence type="ECO:0000259" key="9">
    <source>
        <dbReference type="PROSITE" id="PS50968"/>
    </source>
</evidence>
<dbReference type="InterPro" id="IPR005482">
    <property type="entry name" value="Biotin_COase_C"/>
</dbReference>
<reference evidence="12" key="2">
    <citation type="submission" date="2020-05" db="EMBL/GenBank/DDBJ databases">
        <authorList>
            <person name="Kim H.-S."/>
            <person name="Proctor R.H."/>
            <person name="Brown D.W."/>
        </authorList>
    </citation>
    <scope>NUCLEOTIDE SEQUENCE</scope>
    <source>
        <strain evidence="12">NRRL 20472</strain>
    </source>
</reference>
<feature type="region of interest" description="Disordered" evidence="8">
    <location>
        <begin position="1341"/>
        <end position="1361"/>
    </location>
</feature>
<reference evidence="12" key="1">
    <citation type="journal article" date="2020" name="BMC Genomics">
        <title>Correction to: Identification and distribution of gene clusters required for synthesis of sphingolipid metabolism inhibitors in diverse species of the filamentous fungus Fusarium.</title>
        <authorList>
            <person name="Kim H.S."/>
            <person name="Lohmar J.M."/>
            <person name="Busman M."/>
            <person name="Brown D.W."/>
            <person name="Naumann T.A."/>
            <person name="Divon H.H."/>
            <person name="Lysoe E."/>
            <person name="Uhlig S."/>
            <person name="Proctor R.H."/>
        </authorList>
    </citation>
    <scope>NUCLEOTIDE SEQUENCE</scope>
    <source>
        <strain evidence="12">NRRL 20472</strain>
    </source>
</reference>
<feature type="domain" description="Lipoyl-binding" evidence="9">
    <location>
        <begin position="1788"/>
        <end position="1864"/>
    </location>
</feature>
<evidence type="ECO:0000259" key="11">
    <source>
        <dbReference type="PROSITE" id="PS50979"/>
    </source>
</evidence>
<dbReference type="Gene3D" id="1.20.58.1700">
    <property type="match status" value="1"/>
</dbReference>
<keyword evidence="5 7" id="KW-0067">ATP-binding</keyword>
<evidence type="ECO:0000256" key="6">
    <source>
        <dbReference type="ARBA" id="ARBA00023267"/>
    </source>
</evidence>
<comment type="caution">
    <text evidence="12">The sequence shown here is derived from an EMBL/GenBank/DDBJ whole genome shotgun (WGS) entry which is preliminary data.</text>
</comment>
<dbReference type="Pfam" id="PF01425">
    <property type="entry name" value="Amidase"/>
    <property type="match status" value="1"/>
</dbReference>
<dbReference type="Pfam" id="PF00289">
    <property type="entry name" value="Biotin_carb_N"/>
    <property type="match status" value="1"/>
</dbReference>
<dbReference type="Proteomes" id="UP000622797">
    <property type="component" value="Unassembled WGS sequence"/>
</dbReference>